<evidence type="ECO:0000256" key="1">
    <source>
        <dbReference type="RuleBase" id="RU368094"/>
    </source>
</evidence>
<organism evidence="2 3">
    <name type="scientific">Meganyctiphanes norvegica</name>
    <name type="common">Northern krill</name>
    <name type="synonym">Thysanopoda norvegica</name>
    <dbReference type="NCBI Taxonomy" id="48144"/>
    <lineage>
        <taxon>Eukaryota</taxon>
        <taxon>Metazoa</taxon>
        <taxon>Ecdysozoa</taxon>
        <taxon>Arthropoda</taxon>
        <taxon>Crustacea</taxon>
        <taxon>Multicrustacea</taxon>
        <taxon>Malacostraca</taxon>
        <taxon>Eumalacostraca</taxon>
        <taxon>Eucarida</taxon>
        <taxon>Euphausiacea</taxon>
        <taxon>Euphausiidae</taxon>
        <taxon>Meganyctiphanes</taxon>
    </lineage>
</organism>
<dbReference type="Proteomes" id="UP001497623">
    <property type="component" value="Unassembled WGS sequence"/>
</dbReference>
<keyword evidence="1" id="KW-0812">Transmembrane</keyword>
<feature type="non-terminal residue" evidence="2">
    <location>
        <position position="416"/>
    </location>
</feature>
<sequence>MITNKHIYCGNESKANSTNSVRDWPVRFRSLLVFYGKYFTSRILLIFRGHIHTTLGHEIDNQTLQTTTNFTSEMVILLFVDISAQLFLYYHPNLTAAYLPFYLGYLMLLFHIIFDQFLMRSVTKKILEVARNWVFAPLHTFFIHQGRGIWAVRNSMSTNCIWKKIFFFCFSFNKYKILKMIHEKSYLWTLHLLWTEAQIYFFALLYFTKFLKCWKNAFILCKLLSANWFAQEFYQVRKFKTDWENKMDIRTTRGKLKRAVLQFTPESWTAMRWLDPACTYMRFLAVSQLVLFWQVTELNTFFLKHIFQLPPSHPLVFIRIFLHGAMSAPTIRQFYSYVTDPRCKRVGTQCWVYGLCMVIESLICVKHGGILFQETQINNLLLWLLVQALGSVVCVYLCVVYHRWARKRKIDTTAKT</sequence>
<keyword evidence="1" id="KW-1208">Phospholipid metabolism</keyword>
<keyword evidence="1" id="KW-0444">Lipid biosynthesis</keyword>
<gene>
    <name evidence="2" type="ORF">MNOR_LOCUS2677</name>
</gene>
<keyword evidence="1" id="KW-0256">Endoplasmic reticulum</keyword>
<keyword evidence="1" id="KW-1133">Transmembrane helix</keyword>
<comment type="subcellular location">
    <subcellularLocation>
        <location evidence="1">Endoplasmic reticulum membrane</location>
        <topology evidence="1">Multi-pass membrane protein</topology>
    </subcellularLocation>
</comment>
<feature type="transmembrane region" description="Helical" evidence="1">
    <location>
        <begin position="350"/>
        <end position="368"/>
    </location>
</feature>
<feature type="transmembrane region" description="Helical" evidence="1">
    <location>
        <begin position="97"/>
        <end position="118"/>
    </location>
</feature>
<keyword evidence="1" id="KW-0594">Phospholipid biosynthesis</keyword>
<keyword evidence="1" id="KW-0808">Transferase</keyword>
<dbReference type="InterPro" id="IPR004277">
    <property type="entry name" value="PSS"/>
</dbReference>
<comment type="function">
    <text evidence="1">Catalyzes a base-exchange reaction in which the polar head group of phosphatidylethanolamine (PE) is replaced by L-serine.</text>
</comment>
<keyword evidence="3" id="KW-1185">Reference proteome</keyword>
<dbReference type="AlphaFoldDB" id="A0AAV2PPA8"/>
<evidence type="ECO:0000313" key="3">
    <source>
        <dbReference type="Proteomes" id="UP001497623"/>
    </source>
</evidence>
<comment type="similarity">
    <text evidence="1">Belongs to the phosphatidyl serine synthase family.</text>
</comment>
<comment type="caution">
    <text evidence="1">Lacks conserved residue(s) required for the propagation of feature annotation.</text>
</comment>
<keyword evidence="1" id="KW-0472">Membrane</keyword>
<dbReference type="GO" id="GO:0005789">
    <property type="term" value="C:endoplasmic reticulum membrane"/>
    <property type="evidence" value="ECO:0007669"/>
    <property type="project" value="UniProtKB-SubCell"/>
</dbReference>
<feature type="transmembrane region" description="Helical" evidence="1">
    <location>
        <begin position="186"/>
        <end position="208"/>
    </location>
</feature>
<feature type="transmembrane region" description="Helical" evidence="1">
    <location>
        <begin position="380"/>
        <end position="401"/>
    </location>
</feature>
<dbReference type="EC" id="2.7.8.29" evidence="1"/>
<keyword evidence="1" id="KW-0443">Lipid metabolism</keyword>
<dbReference type="Pfam" id="PF03034">
    <property type="entry name" value="PSS"/>
    <property type="match status" value="1"/>
</dbReference>
<proteinExistence type="inferred from homology"/>
<dbReference type="GO" id="GO:0106245">
    <property type="term" value="F:L-serine-phosphatidylethanolamine phosphatidyltransferase activity"/>
    <property type="evidence" value="ECO:0007669"/>
    <property type="project" value="UniProtKB-UniRule"/>
</dbReference>
<dbReference type="EMBL" id="CAXKWB010000843">
    <property type="protein sequence ID" value="CAL4062414.1"/>
    <property type="molecule type" value="Genomic_DNA"/>
</dbReference>
<protein>
    <recommendedName>
        <fullName evidence="1">Phosphatidylserine synthase</fullName>
        <ecNumber evidence="1">2.7.8.29</ecNumber>
    </recommendedName>
    <alternativeName>
        <fullName evidence="1">Serine-exchange enzyme</fullName>
    </alternativeName>
</protein>
<comment type="catalytic activity">
    <reaction evidence="1">
        <text>a 1,2-diacyl-sn-glycero-3-phosphoethanolamine + L-serine = a 1,2-diacyl-sn-glycero-3-phospho-L-serine + ethanolamine</text>
        <dbReference type="Rhea" id="RHEA:27606"/>
        <dbReference type="ChEBI" id="CHEBI:33384"/>
        <dbReference type="ChEBI" id="CHEBI:57262"/>
        <dbReference type="ChEBI" id="CHEBI:57603"/>
        <dbReference type="ChEBI" id="CHEBI:64612"/>
        <dbReference type="EC" id="2.7.8.29"/>
    </reaction>
</comment>
<dbReference type="GO" id="GO:0006659">
    <property type="term" value="P:phosphatidylserine biosynthetic process"/>
    <property type="evidence" value="ECO:0007669"/>
    <property type="project" value="UniProtKB-UniRule"/>
</dbReference>
<accession>A0AAV2PPA8</accession>
<comment type="caution">
    <text evidence="2">The sequence shown here is derived from an EMBL/GenBank/DDBJ whole genome shotgun (WGS) entry which is preliminary data.</text>
</comment>
<reference evidence="2 3" key="1">
    <citation type="submission" date="2024-05" db="EMBL/GenBank/DDBJ databases">
        <authorList>
            <person name="Wallberg A."/>
        </authorList>
    </citation>
    <scope>NUCLEOTIDE SEQUENCE [LARGE SCALE GENOMIC DNA]</scope>
</reference>
<evidence type="ECO:0000313" key="2">
    <source>
        <dbReference type="EMBL" id="CAL4062414.1"/>
    </source>
</evidence>
<comment type="pathway">
    <text evidence="1">Phospholipid metabolism; phosphatidylserine biosynthesis.</text>
</comment>
<name>A0AAV2PPA8_MEGNR</name>